<organism evidence="1 2">
    <name type="scientific">Candidatus Hakubella thermalkaliphila</name>
    <dbReference type="NCBI Taxonomy" id="2754717"/>
    <lineage>
        <taxon>Bacteria</taxon>
        <taxon>Bacillati</taxon>
        <taxon>Actinomycetota</taxon>
        <taxon>Actinomycetota incertae sedis</taxon>
        <taxon>Candidatus Hakubellales</taxon>
        <taxon>Candidatus Hakubellaceae</taxon>
        <taxon>Candidatus Hakubella</taxon>
    </lineage>
</organism>
<comment type="caution">
    <text evidence="1">The sequence shown here is derived from an EMBL/GenBank/DDBJ whole genome shotgun (WGS) entry which is preliminary data.</text>
</comment>
<dbReference type="RefSeq" id="WP_219855775.1">
    <property type="nucleotide sequence ID" value="NZ_BLRY01000522.1"/>
</dbReference>
<evidence type="ECO:0000313" key="1">
    <source>
        <dbReference type="EMBL" id="GFP28942.1"/>
    </source>
</evidence>
<accession>A0A6V8P8J0</accession>
<name>A0A6V8P8J0_9ACTN</name>
<protein>
    <submittedName>
        <fullName evidence="1">Uncharacterized protein</fullName>
    </submittedName>
</protein>
<dbReference type="EMBL" id="BLRY01000522">
    <property type="protein sequence ID" value="GFP28942.1"/>
    <property type="molecule type" value="Genomic_DNA"/>
</dbReference>
<evidence type="ECO:0000313" key="2">
    <source>
        <dbReference type="Proteomes" id="UP000591948"/>
    </source>
</evidence>
<proteinExistence type="predicted"/>
<reference evidence="1 2" key="1">
    <citation type="journal article" date="2020" name="Front. Microbiol.">
        <title>Single-cell genomics of novel Actinobacteria with the Wood-Ljungdahl pathway discovered in a serpentinizing system.</title>
        <authorList>
            <person name="Merino N."/>
            <person name="Kawai M."/>
            <person name="Boyd E.S."/>
            <person name="Colman D.R."/>
            <person name="McGlynn S.E."/>
            <person name="Nealson K.H."/>
            <person name="Kurokawa K."/>
            <person name="Hongoh Y."/>
        </authorList>
    </citation>
    <scope>NUCLEOTIDE SEQUENCE [LARGE SCALE GENOMIC DNA]</scope>
    <source>
        <strain evidence="1 2">S33</strain>
    </source>
</reference>
<dbReference type="Proteomes" id="UP000591948">
    <property type="component" value="Unassembled WGS sequence"/>
</dbReference>
<feature type="non-terminal residue" evidence="1">
    <location>
        <position position="69"/>
    </location>
</feature>
<dbReference type="AlphaFoldDB" id="A0A6V8P8J0"/>
<sequence>MTEVWVRRHCERSEAIQITPSANALMIPSWIASSACGLLTTTTLGLNDARGAVARHAHTPSPGPFHKGR</sequence>
<gene>
    <name evidence="1" type="ORF">HKBW3S33_02358</name>
</gene>
<keyword evidence="2" id="KW-1185">Reference proteome</keyword>